<evidence type="ECO:0000313" key="11">
    <source>
        <dbReference type="RefSeq" id="XP_030750952.1"/>
    </source>
</evidence>
<dbReference type="AlphaFoldDB" id="A0A6J2XHN0"/>
<keyword evidence="9" id="KW-1185">Reference proteome</keyword>
<dbReference type="EC" id="3.1.1.13" evidence="7"/>
<proteinExistence type="inferred from homology"/>
<evidence type="ECO:0000256" key="4">
    <source>
        <dbReference type="ARBA" id="ARBA00022677"/>
    </source>
</evidence>
<name>A0A6J2XHN0_SITOR</name>
<dbReference type="PANTHER" id="PTHR13390">
    <property type="entry name" value="LIPASE"/>
    <property type="match status" value="1"/>
</dbReference>
<protein>
    <recommendedName>
        <fullName evidence="3">Lipid droplet-associated hydrolase</fullName>
        <ecNumber evidence="7">3.1.1.13</ecNumber>
    </recommendedName>
    <alternativeName>
        <fullName evidence="6">Lipid droplet-associated serine hydrolase</fullName>
    </alternativeName>
</protein>
<evidence type="ECO:0000313" key="12">
    <source>
        <dbReference type="RefSeq" id="XP_030750953.1"/>
    </source>
</evidence>
<keyword evidence="5 10" id="KW-0378">Hydrolase</keyword>
<organism evidence="9 12">
    <name type="scientific">Sitophilus oryzae</name>
    <name type="common">Rice weevil</name>
    <name type="synonym">Curculio oryzae</name>
    <dbReference type="NCBI Taxonomy" id="7048"/>
    <lineage>
        <taxon>Eukaryota</taxon>
        <taxon>Metazoa</taxon>
        <taxon>Ecdysozoa</taxon>
        <taxon>Arthropoda</taxon>
        <taxon>Hexapoda</taxon>
        <taxon>Insecta</taxon>
        <taxon>Pterygota</taxon>
        <taxon>Neoptera</taxon>
        <taxon>Endopterygota</taxon>
        <taxon>Coleoptera</taxon>
        <taxon>Polyphaga</taxon>
        <taxon>Cucujiformia</taxon>
        <taxon>Curculionidae</taxon>
        <taxon>Dryophthorinae</taxon>
        <taxon>Sitophilus</taxon>
    </lineage>
</organism>
<keyword evidence="4" id="KW-0551">Lipid droplet</keyword>
<dbReference type="Proteomes" id="UP000504635">
    <property type="component" value="Unplaced"/>
</dbReference>
<dbReference type="OrthoDB" id="448051at2759"/>
<evidence type="ECO:0000313" key="9">
    <source>
        <dbReference type="Proteomes" id="UP000504635"/>
    </source>
</evidence>
<comment type="catalytic activity">
    <reaction evidence="8">
        <text>a cholesterol ester + H2O = cholesterol + a fatty acid + H(+)</text>
        <dbReference type="Rhea" id="RHEA:36403"/>
        <dbReference type="ChEBI" id="CHEBI:15377"/>
        <dbReference type="ChEBI" id="CHEBI:15378"/>
        <dbReference type="ChEBI" id="CHEBI:16113"/>
        <dbReference type="ChEBI" id="CHEBI:17002"/>
        <dbReference type="ChEBI" id="CHEBI:28868"/>
        <dbReference type="EC" id="3.1.1.13"/>
    </reaction>
    <physiologicalReaction direction="left-to-right" evidence="8">
        <dbReference type="Rhea" id="RHEA:36404"/>
    </physiologicalReaction>
</comment>
<evidence type="ECO:0000256" key="1">
    <source>
        <dbReference type="ARBA" id="ARBA00004502"/>
    </source>
</evidence>
<dbReference type="GO" id="GO:0005811">
    <property type="term" value="C:lipid droplet"/>
    <property type="evidence" value="ECO:0007669"/>
    <property type="project" value="UniProtKB-SubCell"/>
</dbReference>
<evidence type="ECO:0000256" key="2">
    <source>
        <dbReference type="ARBA" id="ARBA00008300"/>
    </source>
</evidence>
<gene>
    <name evidence="10 11 12" type="primary">LOC115878563</name>
</gene>
<dbReference type="GO" id="GO:0004771">
    <property type="term" value="F:sterol ester esterase activity"/>
    <property type="evidence" value="ECO:0007669"/>
    <property type="project" value="UniProtKB-EC"/>
</dbReference>
<dbReference type="SUPFAM" id="SSF53474">
    <property type="entry name" value="alpha/beta-Hydrolases"/>
    <property type="match status" value="1"/>
</dbReference>
<accession>A0A6J2XHN0</accession>
<evidence type="ECO:0000256" key="3">
    <source>
        <dbReference type="ARBA" id="ARBA00019242"/>
    </source>
</evidence>
<evidence type="ECO:0000256" key="8">
    <source>
        <dbReference type="ARBA" id="ARBA00049527"/>
    </source>
</evidence>
<comment type="similarity">
    <text evidence="2">Belongs to the AB hydrolase superfamily. LDAH family.</text>
</comment>
<evidence type="ECO:0000256" key="6">
    <source>
        <dbReference type="ARBA" id="ARBA00031924"/>
    </source>
</evidence>
<dbReference type="RefSeq" id="XP_030750951.1">
    <property type="nucleotide sequence ID" value="XM_030895091.1"/>
</dbReference>
<dbReference type="PANTHER" id="PTHR13390:SF0">
    <property type="entry name" value="LIPID DROPLET-ASSOCIATED HYDROLASE"/>
    <property type="match status" value="1"/>
</dbReference>
<dbReference type="InterPro" id="IPR029058">
    <property type="entry name" value="AB_hydrolase_fold"/>
</dbReference>
<evidence type="ECO:0000256" key="5">
    <source>
        <dbReference type="ARBA" id="ARBA00022801"/>
    </source>
</evidence>
<comment type="subcellular location">
    <subcellularLocation>
        <location evidence="1">Lipid droplet</location>
    </subcellularLocation>
</comment>
<dbReference type="GeneID" id="115878563"/>
<dbReference type="KEGG" id="soy:115878563"/>
<reference evidence="10 11" key="1">
    <citation type="submission" date="2025-04" db="UniProtKB">
        <authorList>
            <consortium name="RefSeq"/>
        </authorList>
    </citation>
    <scope>IDENTIFICATION</scope>
    <source>
        <tissue evidence="10 11">Gonads</tissue>
    </source>
</reference>
<evidence type="ECO:0000256" key="7">
    <source>
        <dbReference type="ARBA" id="ARBA00039150"/>
    </source>
</evidence>
<dbReference type="GO" id="GO:0019915">
    <property type="term" value="P:lipid storage"/>
    <property type="evidence" value="ECO:0007669"/>
    <property type="project" value="InterPro"/>
</dbReference>
<evidence type="ECO:0000313" key="10">
    <source>
        <dbReference type="RefSeq" id="XP_030750951.1"/>
    </source>
</evidence>
<dbReference type="InterPro" id="IPR019363">
    <property type="entry name" value="LDAH"/>
</dbReference>
<sequence length="301" mass="34949">MNEAFVEINKVRTKVVTWGRWIEEAQKDTNKIIIFIPGNPGVVSFYNKFAQTLYERSEIPVWCVGHAGHNFADKSITTFPKFEDHKSLYGLKGQVEHKVEFFKKYVPQDAKIYLVAHSIGSYVSLELLEHPDIKNRIENVYLLFPTVEHMANTKNGKFLNFVKCFVSILLFLSWIFTLLPTMLSALLLYIYTYIANVPYNLHSESIKELLKPGILRRVFFLAYEEMDQVKERNSAAIRENVNKIKFYYGKTDGWTPDSYINKLKQDIPNVDVEICTFDHAFVFNYSTEVGATVADWILTKK</sequence>
<dbReference type="Pfam" id="PF10230">
    <property type="entry name" value="LIDHydrolase"/>
    <property type="match status" value="1"/>
</dbReference>
<dbReference type="RefSeq" id="XP_030750953.1">
    <property type="nucleotide sequence ID" value="XM_030895093.1"/>
</dbReference>
<dbReference type="RefSeq" id="XP_030750952.1">
    <property type="nucleotide sequence ID" value="XM_030895092.1"/>
</dbReference>
<dbReference type="Gene3D" id="3.40.50.1820">
    <property type="entry name" value="alpha/beta hydrolase"/>
    <property type="match status" value="1"/>
</dbReference>